<organism evidence="1 2">
    <name type="scientific">Yoonia ponticola</name>
    <dbReference type="NCBI Taxonomy" id="1524255"/>
    <lineage>
        <taxon>Bacteria</taxon>
        <taxon>Pseudomonadati</taxon>
        <taxon>Pseudomonadota</taxon>
        <taxon>Alphaproteobacteria</taxon>
        <taxon>Rhodobacterales</taxon>
        <taxon>Paracoccaceae</taxon>
        <taxon>Yoonia</taxon>
    </lineage>
</organism>
<keyword evidence="2" id="KW-1185">Reference proteome</keyword>
<dbReference type="Proteomes" id="UP000535415">
    <property type="component" value="Unassembled WGS sequence"/>
</dbReference>
<dbReference type="EMBL" id="JACIJM010000007">
    <property type="protein sequence ID" value="MBB5722955.1"/>
    <property type="molecule type" value="Genomic_DNA"/>
</dbReference>
<gene>
    <name evidence="1" type="ORF">FHS72_002591</name>
</gene>
<evidence type="ECO:0008006" key="3">
    <source>
        <dbReference type="Google" id="ProtNLM"/>
    </source>
</evidence>
<accession>A0A7W9BM29</accession>
<name>A0A7W9BM29_9RHOB</name>
<evidence type="ECO:0000313" key="1">
    <source>
        <dbReference type="EMBL" id="MBB5722955.1"/>
    </source>
</evidence>
<dbReference type="AlphaFoldDB" id="A0A7W9BM29"/>
<protein>
    <recommendedName>
        <fullName evidence="3">Molybdopterin guanine dinucleotide synthesis</fullName>
    </recommendedName>
</protein>
<reference evidence="1 2" key="1">
    <citation type="submission" date="2020-08" db="EMBL/GenBank/DDBJ databases">
        <title>Genomic Encyclopedia of Type Strains, Phase IV (KMG-IV): sequencing the most valuable type-strain genomes for metagenomic binning, comparative biology and taxonomic classification.</title>
        <authorList>
            <person name="Goeker M."/>
        </authorList>
    </citation>
    <scope>NUCLEOTIDE SEQUENCE [LARGE SCALE GENOMIC DNA]</scope>
    <source>
        <strain evidence="1 2">DSM 101064</strain>
    </source>
</reference>
<sequence length="271" mass="30330">MNWDSFVMVDWSGGNDRGPTPTKDAIWVGISRSDTSEDPRYFRNRQSFFSWITDFLDAELTAKRRTLVGFDFPFGYPAGFGRHLTGTDDPLTLWQWFTDRVEDSPKANNRFDIAGQINRTLPGVGPFWANGLKRDIADLPRKGLARTQNPFPEKRMVETRAKGSFTCWQLAGAGAVGSQVIMGLPILHRLRQIFANKISIWPFDQLTRPIAFVEIWPTLFAGPAPADMIKDAHQVKATAQALAQKSVTTLHADLQITSPVEGWILGIGQPN</sequence>
<dbReference type="RefSeq" id="WP_343042685.1">
    <property type="nucleotide sequence ID" value="NZ_JACIJM010000007.1"/>
</dbReference>
<evidence type="ECO:0000313" key="2">
    <source>
        <dbReference type="Proteomes" id="UP000535415"/>
    </source>
</evidence>
<proteinExistence type="predicted"/>
<comment type="caution">
    <text evidence="1">The sequence shown here is derived from an EMBL/GenBank/DDBJ whole genome shotgun (WGS) entry which is preliminary data.</text>
</comment>